<gene>
    <name evidence="1" type="ORF">ACFFVF_00070</name>
</gene>
<name>A0ABV5GHN5_9FLAO</name>
<dbReference type="RefSeq" id="WP_236454336.1">
    <property type="nucleotide sequence ID" value="NZ_CBCSGE010000007.1"/>
</dbReference>
<proteinExistence type="predicted"/>
<dbReference type="InterPro" id="IPR026341">
    <property type="entry name" value="T9SS_type_B"/>
</dbReference>
<dbReference type="Pfam" id="PF13585">
    <property type="entry name" value="CHU_C"/>
    <property type="match status" value="1"/>
</dbReference>
<protein>
    <submittedName>
        <fullName evidence="1">Choice-of-anchor L domain-containing protein</fullName>
    </submittedName>
</protein>
<comment type="caution">
    <text evidence="1">The sequence shown here is derived from an EMBL/GenBank/DDBJ whole genome shotgun (WGS) entry which is preliminary data.</text>
</comment>
<dbReference type="Proteomes" id="UP001589607">
    <property type="component" value="Unassembled WGS sequence"/>
</dbReference>
<evidence type="ECO:0000313" key="1">
    <source>
        <dbReference type="EMBL" id="MFB9094895.1"/>
    </source>
</evidence>
<sequence length="672" mass="73581">MKYFFTFLTFFIIQKNIAQYISVDETYTAQQLIEDVLINSPCASITNVTVSGANFASGEKSYGYFSGAGTTFPFQDGIILSTGKVSESPGPTTPLADSGNGIGWLGDNDLDQTLSVSSNNATVLEFDFIPTGDRISFDYIFSSEEYEDNTNYPCRFSDGFAFLLKAVGATNYQNLALIPNTNIPVKVTTVHPAITAAGGCPAENEQYFDAFNGTEHPTVYNGQTVVLTAQANVIPGTQYHIKLVIADESDSNFDSAIFLKGGSFNLGPNLGDPRSIASGNPVCPDEILTIDATTTGVTSYQWFYEGNPILGETNPILTLTPPHTTAQNGTYGVDLFYSTLCTPRSEIDLEFVPDLTIGQDSYRECDYEGAQDGIRTFDLNSIIPLLFPGLPAGYTVAFFDSTTSTTPLALNYTNTTPFQQTIYARTTNIECFGNIPVELNVDIFSEIAIDETIHLCAGTTKVLDAGAGFISYSWNTTPIQTTQSITIDSAGTYEVILENANGCLKTKTITVLPSDIAIIQNIEIIDLAENNTATIIAIGDGEYVYSLNEINYQESIVFQNLAAGEYTVFVKDKNGCGISSQIFYIIDYPKFFTPNGDGYNETWTIKNLEKKGLENSKIYIFDRYGKLLKQIHPDGTGWNGTFNEKPLPSGDYWFVLELANGKKIKNHFSLKR</sequence>
<accession>A0ABV5GHN5</accession>
<dbReference type="EMBL" id="JBHMEY010000001">
    <property type="protein sequence ID" value="MFB9094895.1"/>
    <property type="molecule type" value="Genomic_DNA"/>
</dbReference>
<reference evidence="1 2" key="1">
    <citation type="submission" date="2024-09" db="EMBL/GenBank/DDBJ databases">
        <authorList>
            <person name="Sun Q."/>
            <person name="Mori K."/>
        </authorList>
    </citation>
    <scope>NUCLEOTIDE SEQUENCE [LARGE SCALE GENOMIC DNA]</scope>
    <source>
        <strain evidence="1 2">CECT 7955</strain>
    </source>
</reference>
<dbReference type="NCBIfam" id="TIGR04131">
    <property type="entry name" value="Bac_Flav_CTERM"/>
    <property type="match status" value="1"/>
</dbReference>
<organism evidence="1 2">
    <name type="scientific">Flavobacterium jumunjinense</name>
    <dbReference type="NCBI Taxonomy" id="998845"/>
    <lineage>
        <taxon>Bacteria</taxon>
        <taxon>Pseudomonadati</taxon>
        <taxon>Bacteroidota</taxon>
        <taxon>Flavobacteriia</taxon>
        <taxon>Flavobacteriales</taxon>
        <taxon>Flavobacteriaceae</taxon>
        <taxon>Flavobacterium</taxon>
    </lineage>
</organism>
<evidence type="ECO:0000313" key="2">
    <source>
        <dbReference type="Proteomes" id="UP001589607"/>
    </source>
</evidence>
<dbReference type="InterPro" id="IPR049804">
    <property type="entry name" value="Choice_anch_L"/>
</dbReference>
<dbReference type="NCBIfam" id="NF038133">
    <property type="entry name" value="choice_anch_L"/>
    <property type="match status" value="1"/>
</dbReference>
<keyword evidence="2" id="KW-1185">Reference proteome</keyword>